<reference evidence="5 6" key="2">
    <citation type="submission" date="2020-05" db="EMBL/GenBank/DDBJ databases">
        <authorList>
            <person name="Khan S.A."/>
            <person name="Jeon C.O."/>
            <person name="Chun B.H."/>
        </authorList>
    </citation>
    <scope>NUCLEOTIDE SEQUENCE [LARGE SCALE GENOMIC DNA]</scope>
    <source>
        <strain evidence="5 6">H242</strain>
    </source>
</reference>
<keyword evidence="2" id="KW-0472">Membrane</keyword>
<dbReference type="EMBL" id="CP053418">
    <property type="protein sequence ID" value="QJW84379.1"/>
    <property type="molecule type" value="Genomic_DNA"/>
</dbReference>
<dbReference type="InterPro" id="IPR039426">
    <property type="entry name" value="TonB-dep_rcpt-like"/>
</dbReference>
<dbReference type="Pfam" id="PF07715">
    <property type="entry name" value="Plug"/>
    <property type="match status" value="1"/>
</dbReference>
<dbReference type="InterPro" id="IPR012910">
    <property type="entry name" value="Plug_dom"/>
</dbReference>
<accession>A0ABX6P4C7</accession>
<name>A0ABX6P4C7_9BURK</name>
<keyword evidence="6" id="KW-1185">Reference proteome</keyword>
<evidence type="ECO:0000256" key="1">
    <source>
        <dbReference type="ARBA" id="ARBA00023170"/>
    </source>
</evidence>
<keyword evidence="2" id="KW-0813">Transport</keyword>
<keyword evidence="2" id="KW-0812">Transmembrane</keyword>
<evidence type="ECO:0000313" key="6">
    <source>
        <dbReference type="Proteomes" id="UP000500826"/>
    </source>
</evidence>
<dbReference type="PANTHER" id="PTHR32552:SF83">
    <property type="entry name" value="BLR3904 PROTEIN"/>
    <property type="match status" value="1"/>
</dbReference>
<evidence type="ECO:0000259" key="4">
    <source>
        <dbReference type="Pfam" id="PF07715"/>
    </source>
</evidence>
<evidence type="ECO:0000256" key="2">
    <source>
        <dbReference type="PROSITE-ProRule" id="PRU01360"/>
    </source>
</evidence>
<dbReference type="InterPro" id="IPR037066">
    <property type="entry name" value="Plug_dom_sf"/>
</dbReference>
<keyword evidence="2" id="KW-0998">Cell outer membrane</keyword>
<feature type="region of interest" description="Disordered" evidence="3">
    <location>
        <begin position="1"/>
        <end position="63"/>
    </location>
</feature>
<sequence length="187" mass="20367">MRWRSCSRWRPPPTRRTRPFVRSPSPAAPRRPPTSPASATSRCRTSPRRPRSSTSNGSEEAGARRLADLTRFDASVSDAYNAPGYWDFLAIRGFTLDNRFNYRREGLPVSAETVIPLDNKERIEILKGTSGIRAGTSAPGGLVNYVVKRPTQNDLRAATLEYTQGGGVLGAIDLGGRFGAGRCSATA</sequence>
<evidence type="ECO:0000313" key="5">
    <source>
        <dbReference type="EMBL" id="QJW84379.1"/>
    </source>
</evidence>
<feature type="domain" description="TonB-dependent receptor plug" evidence="4">
    <location>
        <begin position="58"/>
        <end position="141"/>
    </location>
</feature>
<proteinExistence type="inferred from homology"/>
<dbReference type="Proteomes" id="UP000500826">
    <property type="component" value="Chromosome"/>
</dbReference>
<comment type="subcellular location">
    <subcellularLocation>
        <location evidence="2">Cell outer membrane</location>
        <topology evidence="2">Multi-pass membrane protein</topology>
    </subcellularLocation>
</comment>
<dbReference type="PROSITE" id="PS52016">
    <property type="entry name" value="TONB_DEPENDENT_REC_3"/>
    <property type="match status" value="1"/>
</dbReference>
<gene>
    <name evidence="5" type="ORF">HK414_13090</name>
</gene>
<reference evidence="5 6" key="1">
    <citation type="submission" date="2020-05" db="EMBL/GenBank/DDBJ databases">
        <title>Ramlibacter rhizophilus sp. nov., isolated from rhizosphere soil of national flower Mugunghwa from South Korea.</title>
        <authorList>
            <person name="Zheng-Fei Y."/>
            <person name="Huan T."/>
        </authorList>
    </citation>
    <scope>NUCLEOTIDE SEQUENCE [LARGE SCALE GENOMIC DNA]</scope>
    <source>
        <strain evidence="5 6">H242</strain>
    </source>
</reference>
<dbReference type="Gene3D" id="2.170.130.10">
    <property type="entry name" value="TonB-dependent receptor, plug domain"/>
    <property type="match status" value="1"/>
</dbReference>
<organism evidence="5 6">
    <name type="scientific">Ramlibacter terrae</name>
    <dbReference type="NCBI Taxonomy" id="2732511"/>
    <lineage>
        <taxon>Bacteria</taxon>
        <taxon>Pseudomonadati</taxon>
        <taxon>Pseudomonadota</taxon>
        <taxon>Betaproteobacteria</taxon>
        <taxon>Burkholderiales</taxon>
        <taxon>Comamonadaceae</taxon>
        <taxon>Ramlibacter</taxon>
    </lineage>
</organism>
<dbReference type="SUPFAM" id="SSF56935">
    <property type="entry name" value="Porins"/>
    <property type="match status" value="1"/>
</dbReference>
<comment type="similarity">
    <text evidence="2">Belongs to the TonB-dependent receptor family.</text>
</comment>
<dbReference type="PANTHER" id="PTHR32552">
    <property type="entry name" value="FERRICHROME IRON RECEPTOR-RELATED"/>
    <property type="match status" value="1"/>
</dbReference>
<keyword evidence="1 5" id="KW-0675">Receptor</keyword>
<protein>
    <submittedName>
        <fullName evidence="5">TonB-dependent receptor plug domain-containing protein</fullName>
    </submittedName>
</protein>
<keyword evidence="2" id="KW-1134">Transmembrane beta strand</keyword>
<feature type="compositionally biased region" description="Pro residues" evidence="3">
    <location>
        <begin position="26"/>
        <end position="35"/>
    </location>
</feature>
<evidence type="ECO:0000256" key="3">
    <source>
        <dbReference type="SAM" id="MobiDB-lite"/>
    </source>
</evidence>
<feature type="compositionally biased region" description="Basic residues" evidence="3">
    <location>
        <begin position="1"/>
        <end position="19"/>
    </location>
</feature>